<feature type="region of interest" description="Disordered" evidence="1">
    <location>
        <begin position="1"/>
        <end position="24"/>
    </location>
</feature>
<dbReference type="STRING" id="1183438.GKIL_2404"/>
<proteinExistence type="predicted"/>
<gene>
    <name evidence="2" type="ORF">GKIL_2404</name>
</gene>
<dbReference type="KEGG" id="glj:GKIL_2404"/>
<evidence type="ECO:0000313" key="3">
    <source>
        <dbReference type="Proteomes" id="UP000017396"/>
    </source>
</evidence>
<protein>
    <submittedName>
        <fullName evidence="2">Uncharacterized protein</fullName>
    </submittedName>
</protein>
<evidence type="ECO:0000313" key="2">
    <source>
        <dbReference type="EMBL" id="AGY58650.1"/>
    </source>
</evidence>
<sequence length="136" mass="16002">MKRSERNRNRSRSGGRRIKCPTHGCLMDSRSRKQNLFAHTAEQLKQRGMRPPRIQQLLAQQQAVPLSDEWLEAFWCPECDENGWYHIQKRSDGYTAMRADDRLWQRALGVVPPYNPSVSEFSRQQARCLTSRWIAE</sequence>
<dbReference type="PATRIC" id="fig|1183438.3.peg.2362"/>
<dbReference type="EMBL" id="CP003587">
    <property type="protein sequence ID" value="AGY58650.1"/>
    <property type="molecule type" value="Genomic_DNA"/>
</dbReference>
<name>U5QLT3_GLOK1</name>
<accession>U5QLT3</accession>
<dbReference type="AlphaFoldDB" id="U5QLT3"/>
<dbReference type="Proteomes" id="UP000017396">
    <property type="component" value="Chromosome"/>
</dbReference>
<evidence type="ECO:0000256" key="1">
    <source>
        <dbReference type="SAM" id="MobiDB-lite"/>
    </source>
</evidence>
<dbReference type="RefSeq" id="WP_023173828.1">
    <property type="nucleotide sequence ID" value="NC_022600.1"/>
</dbReference>
<organism evidence="2 3">
    <name type="scientific">Gloeobacter kilaueensis (strain ATCC BAA-2537 / CCAP 1431/1 / ULC 316 / JS1)</name>
    <dbReference type="NCBI Taxonomy" id="1183438"/>
    <lineage>
        <taxon>Bacteria</taxon>
        <taxon>Bacillati</taxon>
        <taxon>Cyanobacteriota</taxon>
        <taxon>Cyanophyceae</taxon>
        <taxon>Gloeobacterales</taxon>
        <taxon>Gloeobacteraceae</taxon>
        <taxon>Gloeobacter</taxon>
    </lineage>
</organism>
<dbReference type="HOGENOM" id="CLU_129231_0_0_3"/>
<keyword evidence="3" id="KW-1185">Reference proteome</keyword>
<reference evidence="2 3" key="1">
    <citation type="journal article" date="2013" name="PLoS ONE">
        <title>Cultivation and Complete Genome Sequencing of Gloeobacter kilaueensis sp. nov., from a Lava Cave in Kilauea Caldera, Hawai'i.</title>
        <authorList>
            <person name="Saw J.H."/>
            <person name="Schatz M."/>
            <person name="Brown M.V."/>
            <person name="Kunkel D.D."/>
            <person name="Foster J.S."/>
            <person name="Shick H."/>
            <person name="Christensen S."/>
            <person name="Hou S."/>
            <person name="Wan X."/>
            <person name="Donachie S.P."/>
        </authorList>
    </citation>
    <scope>NUCLEOTIDE SEQUENCE [LARGE SCALE GENOMIC DNA]</scope>
    <source>
        <strain evidence="3">JS</strain>
    </source>
</reference>
<dbReference type="OrthoDB" id="515405at2"/>
<dbReference type="eggNOG" id="ENOG50319HC">
    <property type="taxonomic scope" value="Bacteria"/>
</dbReference>
<feature type="compositionally biased region" description="Basic residues" evidence="1">
    <location>
        <begin position="9"/>
        <end position="20"/>
    </location>
</feature>